<organism evidence="2">
    <name type="scientific">marine metagenome</name>
    <dbReference type="NCBI Taxonomy" id="408172"/>
    <lineage>
        <taxon>unclassified sequences</taxon>
        <taxon>metagenomes</taxon>
        <taxon>ecological metagenomes</taxon>
    </lineage>
</organism>
<name>A0A381SPJ1_9ZZZZ</name>
<proteinExistence type="predicted"/>
<sequence>MEEARILQAVAELEKWESRRERVRQRIEQGEGDASEMERVEEQITHYERLLADMKRESLGGSDISRTIARTGNP</sequence>
<reference evidence="2" key="1">
    <citation type="submission" date="2018-05" db="EMBL/GenBank/DDBJ databases">
        <authorList>
            <person name="Lanie J.A."/>
            <person name="Ng W.-L."/>
            <person name="Kazmierczak K.M."/>
            <person name="Andrzejewski T.M."/>
            <person name="Davidsen T.M."/>
            <person name="Wayne K.J."/>
            <person name="Tettelin H."/>
            <person name="Glass J.I."/>
            <person name="Rusch D."/>
            <person name="Podicherti R."/>
            <person name="Tsui H.-C.T."/>
            <person name="Winkler M.E."/>
        </authorList>
    </citation>
    <scope>NUCLEOTIDE SEQUENCE</scope>
</reference>
<dbReference type="EMBL" id="UINC01003392">
    <property type="protein sequence ID" value="SVA05932.1"/>
    <property type="molecule type" value="Genomic_DNA"/>
</dbReference>
<evidence type="ECO:0000256" key="1">
    <source>
        <dbReference type="SAM" id="Coils"/>
    </source>
</evidence>
<dbReference type="AlphaFoldDB" id="A0A381SPJ1"/>
<feature type="coiled-coil region" evidence="1">
    <location>
        <begin position="6"/>
        <end position="57"/>
    </location>
</feature>
<accession>A0A381SPJ1</accession>
<evidence type="ECO:0000313" key="2">
    <source>
        <dbReference type="EMBL" id="SVA05932.1"/>
    </source>
</evidence>
<gene>
    <name evidence="2" type="ORF">METZ01_LOCUS58786</name>
</gene>
<protein>
    <submittedName>
        <fullName evidence="2">Uncharacterized protein</fullName>
    </submittedName>
</protein>
<keyword evidence="1" id="KW-0175">Coiled coil</keyword>